<dbReference type="GO" id="GO:0006614">
    <property type="term" value="P:SRP-dependent cotranslational protein targeting to membrane"/>
    <property type="evidence" value="ECO:0007669"/>
    <property type="project" value="UniProtKB-UniRule"/>
</dbReference>
<evidence type="ECO:0000256" key="11">
    <source>
        <dbReference type="ARBA" id="ARBA00023225"/>
    </source>
</evidence>
<dbReference type="GO" id="GO:0044781">
    <property type="term" value="P:bacterial-type flagellum organization"/>
    <property type="evidence" value="ECO:0007669"/>
    <property type="project" value="UniProtKB-UniRule"/>
</dbReference>
<dbReference type="InterPro" id="IPR003593">
    <property type="entry name" value="AAA+_ATPase"/>
</dbReference>
<keyword evidence="11" id="KW-1006">Bacterial flagellum protein export</keyword>
<reference evidence="17 18" key="1">
    <citation type="journal article" date="2010" name="Stand. Genomic Sci.">
        <title>Non-contiguous finished genome sequence of Aminomonas paucivorans type strain (GLU-3).</title>
        <authorList>
            <person name="Pitluck S."/>
            <person name="Yasawong M."/>
            <person name="Held B."/>
            <person name="Lapidus A."/>
            <person name="Nolan M."/>
            <person name="Copeland A."/>
            <person name="Lucas S."/>
            <person name="Del Rio T.G."/>
            <person name="Tice H."/>
            <person name="Cheng J.F."/>
            <person name="Chertkov O."/>
            <person name="Goodwin L."/>
            <person name="Tapia R."/>
            <person name="Han C."/>
            <person name="Liolios K."/>
            <person name="Ivanova N."/>
            <person name="Mavromatis K."/>
            <person name="Ovchinnikova G."/>
            <person name="Pati A."/>
            <person name="Chen A."/>
            <person name="Palaniappan K."/>
            <person name="Land M."/>
            <person name="Hauser L."/>
            <person name="Chang Y.J."/>
            <person name="Jeffries C.D."/>
            <person name="Pukall R."/>
            <person name="Spring S."/>
            <person name="Rohde M."/>
            <person name="Sikorski J."/>
            <person name="Goker M."/>
            <person name="Woyke T."/>
            <person name="Bristow J."/>
            <person name="Eisen J.A."/>
            <person name="Markowitz V."/>
            <person name="Hugenholtz P."/>
            <person name="Kyrpides N.C."/>
            <person name="Klenk H.P."/>
        </authorList>
    </citation>
    <scope>NUCLEOTIDE SEQUENCE [LARGE SCALE GENOMIC DNA]</scope>
    <source>
        <strain evidence="17 18">DSM 12260</strain>
    </source>
</reference>
<feature type="compositionally biased region" description="Low complexity" evidence="14">
    <location>
        <begin position="126"/>
        <end position="137"/>
    </location>
</feature>
<keyword evidence="8" id="KW-0653">Protein transport</keyword>
<dbReference type="InterPro" id="IPR047040">
    <property type="entry name" value="FlhF__GTPase_dom"/>
</dbReference>
<comment type="function">
    <text evidence="12">Necessary for flagellar biosynthesis. May be involved in translocation of the flagellum.</text>
</comment>
<dbReference type="GO" id="GO:0005525">
    <property type="term" value="F:GTP binding"/>
    <property type="evidence" value="ECO:0007669"/>
    <property type="project" value="UniProtKB-UniRule"/>
</dbReference>
<keyword evidence="9" id="KW-0342">GTP-binding</keyword>
<evidence type="ECO:0000313" key="18">
    <source>
        <dbReference type="Proteomes" id="UP000005096"/>
    </source>
</evidence>
<evidence type="ECO:0000256" key="6">
    <source>
        <dbReference type="ARBA" id="ARBA00022741"/>
    </source>
</evidence>
<feature type="region of interest" description="Disordered" evidence="14">
    <location>
        <begin position="91"/>
        <end position="144"/>
    </location>
</feature>
<proteinExistence type="inferred from homology"/>
<keyword evidence="17" id="KW-0969">Cilium</keyword>
<name>E3CVU6_9BACT</name>
<dbReference type="RefSeq" id="WP_006300472.1">
    <property type="nucleotide sequence ID" value="NZ_CM001022.1"/>
</dbReference>
<evidence type="ECO:0000256" key="7">
    <source>
        <dbReference type="ARBA" id="ARBA00022795"/>
    </source>
</evidence>
<protein>
    <recommendedName>
        <fullName evidence="3 13">Flagellar biosynthesis protein FlhF</fullName>
    </recommendedName>
</protein>
<dbReference type="CDD" id="cd17873">
    <property type="entry name" value="FlhF"/>
    <property type="match status" value="1"/>
</dbReference>
<dbReference type="FunFam" id="3.40.50.300:FF:000695">
    <property type="entry name" value="Flagellar biosynthesis regulator FlhF"/>
    <property type="match status" value="1"/>
</dbReference>
<comment type="similarity">
    <text evidence="2">Belongs to the GTP-binding SRP family.</text>
</comment>
<keyword evidence="17" id="KW-0966">Cell projection</keyword>
<evidence type="ECO:0000256" key="10">
    <source>
        <dbReference type="ARBA" id="ARBA00023136"/>
    </source>
</evidence>
<evidence type="ECO:0000256" key="4">
    <source>
        <dbReference type="ARBA" id="ARBA00022448"/>
    </source>
</evidence>
<dbReference type="GO" id="GO:0003924">
    <property type="term" value="F:GTPase activity"/>
    <property type="evidence" value="ECO:0007669"/>
    <property type="project" value="UniProtKB-UniRule"/>
</dbReference>
<evidence type="ECO:0000259" key="15">
    <source>
        <dbReference type="SMART" id="SM00382"/>
    </source>
</evidence>
<dbReference type="SUPFAM" id="SSF52540">
    <property type="entry name" value="P-loop containing nucleoside triphosphate hydrolases"/>
    <property type="match status" value="1"/>
</dbReference>
<dbReference type="Gene3D" id="3.40.50.300">
    <property type="entry name" value="P-loop containing nucleotide triphosphate hydrolases"/>
    <property type="match status" value="1"/>
</dbReference>
<feature type="compositionally biased region" description="Pro residues" evidence="14">
    <location>
        <begin position="113"/>
        <end position="122"/>
    </location>
</feature>
<dbReference type="PANTHER" id="PTHR43134">
    <property type="entry name" value="SIGNAL RECOGNITION PARTICLE RECEPTOR SUBUNIT ALPHA"/>
    <property type="match status" value="1"/>
</dbReference>
<evidence type="ECO:0000256" key="1">
    <source>
        <dbReference type="ARBA" id="ARBA00004413"/>
    </source>
</evidence>
<evidence type="ECO:0000256" key="9">
    <source>
        <dbReference type="ARBA" id="ARBA00023134"/>
    </source>
</evidence>
<evidence type="ECO:0000256" key="13">
    <source>
        <dbReference type="NCBIfam" id="TIGR03499"/>
    </source>
</evidence>
<evidence type="ECO:0000256" key="5">
    <source>
        <dbReference type="ARBA" id="ARBA00022475"/>
    </source>
</evidence>
<dbReference type="AlphaFoldDB" id="E3CVU6"/>
<dbReference type="SMART" id="SM00962">
    <property type="entry name" value="SRP54"/>
    <property type="match status" value="1"/>
</dbReference>
<dbReference type="GO" id="GO:0015031">
    <property type="term" value="P:protein transport"/>
    <property type="evidence" value="ECO:0007669"/>
    <property type="project" value="UniProtKB-KW"/>
</dbReference>
<comment type="subcellular location">
    <subcellularLocation>
        <location evidence="1">Cell membrane</location>
        <topology evidence="1">Peripheral membrane protein</topology>
        <orientation evidence="1">Cytoplasmic side</orientation>
    </subcellularLocation>
</comment>
<dbReference type="PANTHER" id="PTHR43134:SF3">
    <property type="entry name" value="FLAGELLAR BIOSYNTHESIS PROTEIN FLHF"/>
    <property type="match status" value="1"/>
</dbReference>
<organism evidence="17 18">
    <name type="scientific">Aminomonas paucivorans DSM 12260</name>
    <dbReference type="NCBI Taxonomy" id="584708"/>
    <lineage>
        <taxon>Bacteria</taxon>
        <taxon>Thermotogati</taxon>
        <taxon>Synergistota</taxon>
        <taxon>Synergistia</taxon>
        <taxon>Synergistales</taxon>
        <taxon>Synergistaceae</taxon>
        <taxon>Aminomonas</taxon>
    </lineage>
</organism>
<sequence length="428" mass="47047">MMRVDRQIEFEAQDDAEAIQVARERLGREAVILSSRLVKRGGFLGLFRRKALWVTAGLLDEDPAEIAKENRERLFAFQQLLDVKRAVTGQPLAQPPAREPFGGRPVAVLESQPPVPPVPSPSPLDQAQALSSYASASRGSDPQIQAQVDEIRDALSRVLQRMDRPGEAPDRLAAASSDPDYQKLLRSEVDPEVASRLLEEFHREPGENLAAWLAGRIPVLAADPWNALGGKRIMFVGPTGVGKTTSIAKIAAIHSLWEGRKVVLVTADTYRIAAVEQLRTYAKILGIPLEVAFDPQELEGILTKHRNADLVLLDTAGRSHKDAKRMDELKGLHEIFCPDAVHLVLASNLKYRDMLDVIDRMGVVPLKSILFTKMDETSTFGPLLNVVEDFDLPLSFFTVGQNVPNDIEVARGDRLAGLVVGGDRLGDC</sequence>
<evidence type="ECO:0000256" key="14">
    <source>
        <dbReference type="SAM" id="MobiDB-lite"/>
    </source>
</evidence>
<keyword evidence="4" id="KW-0813">Transport</keyword>
<dbReference type="STRING" id="584708.Apau_0869"/>
<feature type="domain" description="SRP54-type proteins GTP-binding" evidence="16">
    <location>
        <begin position="230"/>
        <end position="421"/>
    </location>
</feature>
<dbReference type="EMBL" id="CM001022">
    <property type="protein sequence ID" value="EFQ23297.1"/>
    <property type="molecule type" value="Genomic_DNA"/>
</dbReference>
<dbReference type="GO" id="GO:0005047">
    <property type="term" value="F:signal recognition particle binding"/>
    <property type="evidence" value="ECO:0007669"/>
    <property type="project" value="TreeGrafter"/>
</dbReference>
<dbReference type="GO" id="GO:0005886">
    <property type="term" value="C:plasma membrane"/>
    <property type="evidence" value="ECO:0007669"/>
    <property type="project" value="UniProtKB-SubCell"/>
</dbReference>
<keyword evidence="7" id="KW-1005">Bacterial flagellum biogenesis</keyword>
<evidence type="ECO:0000256" key="8">
    <source>
        <dbReference type="ARBA" id="ARBA00022927"/>
    </source>
</evidence>
<keyword evidence="10" id="KW-0472">Membrane</keyword>
<keyword evidence="18" id="KW-1185">Reference proteome</keyword>
<dbReference type="Proteomes" id="UP000005096">
    <property type="component" value="Chromosome"/>
</dbReference>
<gene>
    <name evidence="17" type="ORF">Apau_0869</name>
</gene>
<keyword evidence="6" id="KW-0547">Nucleotide-binding</keyword>
<feature type="domain" description="AAA+ ATPase" evidence="15">
    <location>
        <begin position="229"/>
        <end position="370"/>
    </location>
</feature>
<evidence type="ECO:0000256" key="3">
    <source>
        <dbReference type="ARBA" id="ARBA00014919"/>
    </source>
</evidence>
<evidence type="ECO:0000259" key="16">
    <source>
        <dbReference type="SMART" id="SM00962"/>
    </source>
</evidence>
<evidence type="ECO:0000313" key="17">
    <source>
        <dbReference type="EMBL" id="EFQ23297.1"/>
    </source>
</evidence>
<dbReference type="eggNOG" id="COG1419">
    <property type="taxonomic scope" value="Bacteria"/>
</dbReference>
<dbReference type="InterPro" id="IPR020006">
    <property type="entry name" value="FlhF"/>
</dbReference>
<dbReference type="InterPro" id="IPR000897">
    <property type="entry name" value="SRP54_GTPase_dom"/>
</dbReference>
<dbReference type="PaxDb" id="584708-Apau_0869"/>
<keyword evidence="17" id="KW-0282">Flagellum</keyword>
<evidence type="ECO:0000256" key="12">
    <source>
        <dbReference type="ARBA" id="ARBA00025337"/>
    </source>
</evidence>
<dbReference type="SMART" id="SM00382">
    <property type="entry name" value="AAA"/>
    <property type="match status" value="1"/>
</dbReference>
<accession>E3CVU6</accession>
<dbReference type="HOGENOM" id="CLU_009301_11_4_0"/>
<dbReference type="NCBIfam" id="TIGR03499">
    <property type="entry name" value="FlhF"/>
    <property type="match status" value="1"/>
</dbReference>
<evidence type="ECO:0000256" key="2">
    <source>
        <dbReference type="ARBA" id="ARBA00008531"/>
    </source>
</evidence>
<dbReference type="InterPro" id="IPR027417">
    <property type="entry name" value="P-loop_NTPase"/>
</dbReference>
<keyword evidence="5" id="KW-1003">Cell membrane</keyword>
<dbReference type="Pfam" id="PF00448">
    <property type="entry name" value="SRP54"/>
    <property type="match status" value="1"/>
</dbReference>